<dbReference type="SMART" id="SM00935">
    <property type="entry name" value="OmpH"/>
    <property type="match status" value="1"/>
</dbReference>
<keyword evidence="3" id="KW-0175">Coiled coil</keyword>
<dbReference type="AlphaFoldDB" id="A0A2T4TXZ6"/>
<dbReference type="InterPro" id="IPR024930">
    <property type="entry name" value="Skp_dom_sf"/>
</dbReference>
<name>A0A2T4TXZ6_9BACT</name>
<keyword evidence="2" id="KW-0732">Signal</keyword>
<feature type="coiled-coil region" evidence="3">
    <location>
        <begin position="64"/>
        <end position="117"/>
    </location>
</feature>
<accession>A0A2T4TXZ6</accession>
<comment type="caution">
    <text evidence="4">The sequence shown here is derived from an EMBL/GenBank/DDBJ whole genome shotgun (WGS) entry which is preliminary data.</text>
</comment>
<comment type="similarity">
    <text evidence="1">Belongs to the Skp family.</text>
</comment>
<keyword evidence="5" id="KW-1185">Reference proteome</keyword>
<organism evidence="4 5">
    <name type="scientific">Candidatus Methylomirabilis limnetica</name>
    <dbReference type="NCBI Taxonomy" id="2033718"/>
    <lineage>
        <taxon>Bacteria</taxon>
        <taxon>Candidatus Methylomirabilota</taxon>
        <taxon>Candidatus Methylomirabilia</taxon>
        <taxon>Candidatus Methylomirabilales</taxon>
        <taxon>Candidatus Methylomirabilaceae</taxon>
        <taxon>Candidatus Methylomirabilis</taxon>
    </lineage>
</organism>
<dbReference type="SUPFAM" id="SSF111384">
    <property type="entry name" value="OmpH-like"/>
    <property type="match status" value="1"/>
</dbReference>
<evidence type="ECO:0000256" key="1">
    <source>
        <dbReference type="ARBA" id="ARBA00009091"/>
    </source>
</evidence>
<evidence type="ECO:0000256" key="3">
    <source>
        <dbReference type="SAM" id="Coils"/>
    </source>
</evidence>
<gene>
    <name evidence="4" type="ORF">CLG94_06750</name>
</gene>
<dbReference type="Gene3D" id="3.30.910.20">
    <property type="entry name" value="Skp domain"/>
    <property type="match status" value="1"/>
</dbReference>
<evidence type="ECO:0000313" key="4">
    <source>
        <dbReference type="EMBL" id="PTL35988.1"/>
    </source>
</evidence>
<dbReference type="Pfam" id="PF03938">
    <property type="entry name" value="OmpH"/>
    <property type="match status" value="1"/>
</dbReference>
<dbReference type="EMBL" id="NVQC01000020">
    <property type="protein sequence ID" value="PTL35988.1"/>
    <property type="molecule type" value="Genomic_DNA"/>
</dbReference>
<reference evidence="5" key="2">
    <citation type="journal article" date="2018" name="Environ. Microbiol.">
        <title>Bloom of a denitrifying methanotroph, 'Candidatus Methylomirabilis limnetica', in a deep stratified lake.</title>
        <authorList>
            <person name="Graf J.S."/>
            <person name="Mayr M.J."/>
            <person name="Marchant H.K."/>
            <person name="Tienken D."/>
            <person name="Hach P.F."/>
            <person name="Brand A."/>
            <person name="Schubert C.J."/>
            <person name="Kuypers M.M."/>
            <person name="Milucka J."/>
        </authorList>
    </citation>
    <scope>NUCLEOTIDE SEQUENCE [LARGE SCALE GENOMIC DNA]</scope>
    <source>
        <strain evidence="5">Zug</strain>
    </source>
</reference>
<evidence type="ECO:0000313" key="5">
    <source>
        <dbReference type="Proteomes" id="UP000241436"/>
    </source>
</evidence>
<dbReference type="PANTHER" id="PTHR35089">
    <property type="entry name" value="CHAPERONE PROTEIN SKP"/>
    <property type="match status" value="1"/>
</dbReference>
<evidence type="ECO:0000256" key="2">
    <source>
        <dbReference type="ARBA" id="ARBA00022729"/>
    </source>
</evidence>
<reference evidence="4 5" key="1">
    <citation type="submission" date="2017-09" db="EMBL/GenBank/DDBJ databases">
        <title>Bloom of a denitrifying methanotroph, Candidatus Methylomirabilis limnetica, in a deep stratified lake.</title>
        <authorList>
            <person name="Graf J.S."/>
            <person name="Marchant H.K."/>
            <person name="Tienken D."/>
            <person name="Hach P.F."/>
            <person name="Brand A."/>
            <person name="Schubert C.J."/>
            <person name="Kuypers M.M."/>
            <person name="Milucka J."/>
        </authorList>
    </citation>
    <scope>NUCLEOTIDE SEQUENCE [LARGE SCALE GENOMIC DNA]</scope>
    <source>
        <strain evidence="4 5">Zug</strain>
    </source>
</reference>
<dbReference type="Proteomes" id="UP000241436">
    <property type="component" value="Unassembled WGS sequence"/>
</dbReference>
<dbReference type="GO" id="GO:0051082">
    <property type="term" value="F:unfolded protein binding"/>
    <property type="evidence" value="ECO:0007669"/>
    <property type="project" value="InterPro"/>
</dbReference>
<evidence type="ECO:0008006" key="6">
    <source>
        <dbReference type="Google" id="ProtNLM"/>
    </source>
</evidence>
<dbReference type="InterPro" id="IPR005632">
    <property type="entry name" value="Chaperone_Skp"/>
</dbReference>
<dbReference type="GO" id="GO:0005829">
    <property type="term" value="C:cytosol"/>
    <property type="evidence" value="ECO:0007669"/>
    <property type="project" value="TreeGrafter"/>
</dbReference>
<sequence length="185" mass="21211">MRRMARSNRGERWWQFWGAAAVVLMASVSWAADPPMKLGFVDFQMVISQSKEGQAAMTTVKAEATEKQKDISAKEAEIKQMDADLQKQASALSDAAKKDREEEIRRKLRDLKRVTEDFNRDLAKRESEMVNELLKDLTVVTRDYGKEKGFTLIVEKGQSGVIYSNDTADLTKEILERYNTRRSKK</sequence>
<dbReference type="GO" id="GO:0050821">
    <property type="term" value="P:protein stabilization"/>
    <property type="evidence" value="ECO:0007669"/>
    <property type="project" value="TreeGrafter"/>
</dbReference>
<protein>
    <recommendedName>
        <fullName evidence="6">Molecular chaperone Skp</fullName>
    </recommendedName>
</protein>
<proteinExistence type="inferred from homology"/>
<dbReference type="PANTHER" id="PTHR35089:SF1">
    <property type="entry name" value="CHAPERONE PROTEIN SKP"/>
    <property type="match status" value="1"/>
</dbReference>